<evidence type="ECO:0000313" key="3">
    <source>
        <dbReference type="EMBL" id="ESA24262.1"/>
    </source>
</evidence>
<dbReference type="VEuPathDB" id="FungiDB:RhiirFUN_000518"/>
<dbReference type="AlphaFoldDB" id="U9UX03"/>
<sequence>MDLVLTNGRNFVAINPDYVTDSTSYFPPISYGENSDNKKNYKANETRKKKRKSTGIEGISGVIAVMGESRDRFYEKKLDLKEQRLRAENEKVKLELKMLKFRKNNK</sequence>
<keyword evidence="1" id="KW-0175">Coiled coil</keyword>
<reference evidence="3" key="1">
    <citation type="submission" date="2013-07" db="EMBL/GenBank/DDBJ databases">
        <title>The genome of an arbuscular mycorrhizal fungus provides insights into the evolution of the oldest plant symbiosis.</title>
        <authorList>
            <consortium name="DOE Joint Genome Institute"/>
            <person name="Tisserant E."/>
            <person name="Malbreil M."/>
            <person name="Kuo A."/>
            <person name="Kohler A."/>
            <person name="Symeonidi A."/>
            <person name="Balestrini R."/>
            <person name="Charron P."/>
            <person name="Duensing N."/>
            <person name="Frei-dit-Frey N."/>
            <person name="Gianinazzi-Pearson V."/>
            <person name="Gilbert B."/>
            <person name="Handa Y."/>
            <person name="Hijri M."/>
            <person name="Kaul R."/>
            <person name="Kawaguchi M."/>
            <person name="Krajinski F."/>
            <person name="Lammers P."/>
            <person name="Lapierre D."/>
            <person name="Masclaux F.G."/>
            <person name="Murat C."/>
            <person name="Morin E."/>
            <person name="Ndikumana S."/>
            <person name="Pagni M."/>
            <person name="Petitpierre D."/>
            <person name="Requena N."/>
            <person name="Rosikiewicz P."/>
            <person name="Riley R."/>
            <person name="Saito K."/>
            <person name="San Clemente H."/>
            <person name="Shapiro H."/>
            <person name="van Tuinen D."/>
            <person name="Becard G."/>
            <person name="Bonfante P."/>
            <person name="Paszkowski U."/>
            <person name="Shachar-Hill Y."/>
            <person name="Young J.P."/>
            <person name="Sanders I.R."/>
            <person name="Henrissat B."/>
            <person name="Rensing S.A."/>
            <person name="Grigoriev I.V."/>
            <person name="Corradi N."/>
            <person name="Roux C."/>
            <person name="Martin F."/>
        </authorList>
    </citation>
    <scope>NUCLEOTIDE SEQUENCE</scope>
    <source>
        <strain evidence="3">DAOM 197198</strain>
    </source>
</reference>
<dbReference type="EMBL" id="KI274076">
    <property type="protein sequence ID" value="ESA24262.1"/>
    <property type="molecule type" value="Genomic_DNA"/>
</dbReference>
<accession>U9UX03</accession>
<evidence type="ECO:0000256" key="1">
    <source>
        <dbReference type="SAM" id="Coils"/>
    </source>
</evidence>
<proteinExistence type="predicted"/>
<protein>
    <submittedName>
        <fullName evidence="3">Uncharacterized protein</fullName>
    </submittedName>
</protein>
<dbReference type="HOGENOM" id="CLU_179502_0_0_1"/>
<feature type="region of interest" description="Disordered" evidence="2">
    <location>
        <begin position="33"/>
        <end position="53"/>
    </location>
</feature>
<feature type="coiled-coil region" evidence="1">
    <location>
        <begin position="70"/>
        <end position="104"/>
    </location>
</feature>
<organism evidence="3">
    <name type="scientific">Rhizophagus irregularis (strain DAOM 181602 / DAOM 197198 / MUCL 43194)</name>
    <name type="common">Arbuscular mycorrhizal fungus</name>
    <name type="synonym">Glomus intraradices</name>
    <dbReference type="NCBI Taxonomy" id="747089"/>
    <lineage>
        <taxon>Eukaryota</taxon>
        <taxon>Fungi</taxon>
        <taxon>Fungi incertae sedis</taxon>
        <taxon>Mucoromycota</taxon>
        <taxon>Glomeromycotina</taxon>
        <taxon>Glomeromycetes</taxon>
        <taxon>Glomerales</taxon>
        <taxon>Glomeraceae</taxon>
        <taxon>Rhizophagus</taxon>
    </lineage>
</organism>
<feature type="compositionally biased region" description="Basic and acidic residues" evidence="2">
    <location>
        <begin position="35"/>
        <end position="46"/>
    </location>
</feature>
<gene>
    <name evidence="3" type="ORF">GLOINDRAFT_14582</name>
</gene>
<evidence type="ECO:0000256" key="2">
    <source>
        <dbReference type="SAM" id="MobiDB-lite"/>
    </source>
</evidence>
<name>U9UX03_RHIID</name>